<dbReference type="InterPro" id="IPR040198">
    <property type="entry name" value="Fido_containing"/>
</dbReference>
<dbReference type="InterPro" id="IPR036597">
    <property type="entry name" value="Fido-like_dom_sf"/>
</dbReference>
<dbReference type="STRING" id="1447716.AH68_06755"/>
<dbReference type="KEGG" id="bka:AH68_06755"/>
<dbReference type="PANTHER" id="PTHR13504">
    <property type="entry name" value="FIDO DOMAIN-CONTAINING PROTEIN DDB_G0283145"/>
    <property type="match status" value="1"/>
</dbReference>
<evidence type="ECO:0000259" key="5">
    <source>
        <dbReference type="PROSITE" id="PS51459"/>
    </source>
</evidence>
<evidence type="ECO:0000313" key="6">
    <source>
        <dbReference type="EMBL" id="AIZ14783.1"/>
    </source>
</evidence>
<dbReference type="InterPro" id="IPR003812">
    <property type="entry name" value="Fido"/>
</dbReference>
<feature type="active site" evidence="1">
    <location>
        <position position="202"/>
    </location>
</feature>
<dbReference type="HOGENOM" id="CLU_040460_1_0_11"/>
<dbReference type="RefSeq" id="WP_039198690.1">
    <property type="nucleotide sequence ID" value="NZ_CP007456.1"/>
</dbReference>
<accession>A0A0A7I3B9</accession>
<keyword evidence="6" id="KW-0131">Cell cycle</keyword>
<sequence length="334" mass="37315">MANPELSRRIRALPDELNGLESEQGTAERLRRIDALKDRAHALEPLDGVEDMALADYDRDWLVRYTYNSNAIEGSTLTLEDTSLVLEGEFVPSDSPARYVFAARGVADGMAYVREYAKEGRKLDEELVRRVHEVTALDLQPFARGAFRPYGYLARITATRVKTADPLEIHDNLQALIDGLDGSDAHPLLKAAGFHAMFENIHPFMDGNGRTGRQLLNFILLGHGYRPVAIKYDAGRAYARSLEAWQVDGDPTSFCSTFLDCVEQEERAFIDLVEALRREPEEGKSQSIHSGTDSHNKLVEALHGDLVQGESHDGKNGVRQNVPLRKLEDRGQSE</sequence>
<dbReference type="GO" id="GO:0005524">
    <property type="term" value="F:ATP binding"/>
    <property type="evidence" value="ECO:0007669"/>
    <property type="project" value="UniProtKB-KW"/>
</dbReference>
<protein>
    <submittedName>
        <fullName evidence="6">Cell division protein Fic</fullName>
    </submittedName>
</protein>
<feature type="compositionally biased region" description="Basic and acidic residues" evidence="4">
    <location>
        <begin position="325"/>
        <end position="334"/>
    </location>
</feature>
<dbReference type="Pfam" id="PF02661">
    <property type="entry name" value="Fic"/>
    <property type="match status" value="1"/>
</dbReference>
<feature type="region of interest" description="Disordered" evidence="4">
    <location>
        <begin position="308"/>
        <end position="334"/>
    </location>
</feature>
<evidence type="ECO:0000313" key="7">
    <source>
        <dbReference type="Proteomes" id="UP000030625"/>
    </source>
</evidence>
<dbReference type="SUPFAM" id="SSF140931">
    <property type="entry name" value="Fic-like"/>
    <property type="match status" value="1"/>
</dbReference>
<dbReference type="Proteomes" id="UP000030625">
    <property type="component" value="Chromosome"/>
</dbReference>
<dbReference type="EMBL" id="CP007456">
    <property type="protein sequence ID" value="AIZ14783.1"/>
    <property type="molecule type" value="Genomic_DNA"/>
</dbReference>
<dbReference type="OrthoDB" id="9813719at2"/>
<reference evidence="6 7" key="1">
    <citation type="journal article" date="2015" name="Genome Announc.">
        <title>Complete and Assembled Genome Sequence of Bifidobacterium kashiwanohense PV20-2, Isolated from the Feces of an Anemic Kenyan Infant.</title>
        <authorList>
            <person name="Vazquez-Gutierrez P."/>
            <person name="Lacroix C."/>
            <person name="Chassard C."/>
            <person name="Klumpp J."/>
            <person name="Jans C."/>
            <person name="Stevens M.J."/>
        </authorList>
    </citation>
    <scope>NUCLEOTIDE SEQUENCE [LARGE SCALE GENOMIC DNA]</scope>
    <source>
        <strain evidence="6 7">PV20-2</strain>
    </source>
</reference>
<keyword evidence="2" id="KW-0547">Nucleotide-binding</keyword>
<feature type="site" description="Important for autoinhibition of adenylyltransferase activity" evidence="3">
    <location>
        <position position="73"/>
    </location>
</feature>
<evidence type="ECO:0000256" key="2">
    <source>
        <dbReference type="PIRSR" id="PIRSR640198-2"/>
    </source>
</evidence>
<organism evidence="6 7">
    <name type="scientific">Bifidobacterium catenulatum PV20-2</name>
    <dbReference type="NCBI Taxonomy" id="1447716"/>
    <lineage>
        <taxon>Bacteria</taxon>
        <taxon>Bacillati</taxon>
        <taxon>Actinomycetota</taxon>
        <taxon>Actinomycetes</taxon>
        <taxon>Bifidobacteriales</taxon>
        <taxon>Bifidobacteriaceae</taxon>
        <taxon>Bifidobacterium</taxon>
    </lineage>
</organism>
<keyword evidence="6" id="KW-0132">Cell division</keyword>
<evidence type="ECO:0000256" key="3">
    <source>
        <dbReference type="PIRSR" id="PIRSR640198-3"/>
    </source>
</evidence>
<proteinExistence type="predicted"/>
<evidence type="ECO:0000256" key="1">
    <source>
        <dbReference type="PIRSR" id="PIRSR640198-1"/>
    </source>
</evidence>
<dbReference type="Gene3D" id="1.10.3290.10">
    <property type="entry name" value="Fido-like domain"/>
    <property type="match status" value="1"/>
</dbReference>
<dbReference type="PANTHER" id="PTHR13504:SF38">
    <property type="entry name" value="FIDO DOMAIN-CONTAINING PROTEIN"/>
    <property type="match status" value="1"/>
</dbReference>
<keyword evidence="2" id="KW-0067">ATP-binding</keyword>
<gene>
    <name evidence="6" type="ORF">AH68_06755</name>
</gene>
<feature type="binding site" evidence="2">
    <location>
        <begin position="206"/>
        <end position="213"/>
    </location>
    <ligand>
        <name>ATP</name>
        <dbReference type="ChEBI" id="CHEBI:30616"/>
    </ligand>
</feature>
<name>A0A0A7I3B9_9BIFI</name>
<evidence type="ECO:0000256" key="4">
    <source>
        <dbReference type="SAM" id="MobiDB-lite"/>
    </source>
</evidence>
<dbReference type="PROSITE" id="PS51459">
    <property type="entry name" value="FIDO"/>
    <property type="match status" value="1"/>
</dbReference>
<feature type="domain" description="Fido" evidence="5">
    <location>
        <begin position="123"/>
        <end position="260"/>
    </location>
</feature>
<dbReference type="AlphaFoldDB" id="A0A0A7I3B9"/>
<dbReference type="GO" id="GO:0051301">
    <property type="term" value="P:cell division"/>
    <property type="evidence" value="ECO:0007669"/>
    <property type="project" value="UniProtKB-KW"/>
</dbReference>